<keyword evidence="1" id="KW-0472">Membrane</keyword>
<accession>A0A151QW46</accession>
<dbReference type="EMBL" id="KQ484573">
    <property type="protein sequence ID" value="KYP34524.1"/>
    <property type="molecule type" value="Genomic_DNA"/>
</dbReference>
<sequence length="177" mass="21031">LGIPIGDNPRKERMWNPIKEKLTKKLLGWKHRHLSLAGRVCLLNSVVTTLPLYFMSIYKMPKKVFTRIKPIQRNFLWECCNWGSLATVLPANTVQHFSQIPLKSPSKEVTKNWRVIWCATIWNTWQTRNNYVFREKAFQPQQLIKDIHVTAWNWLSLDKKFNYNFVQWSINPGECLM</sequence>
<organism evidence="2 3">
    <name type="scientific">Cajanus cajan</name>
    <name type="common">Pigeon pea</name>
    <name type="synonym">Cajanus indicus</name>
    <dbReference type="NCBI Taxonomy" id="3821"/>
    <lineage>
        <taxon>Eukaryota</taxon>
        <taxon>Viridiplantae</taxon>
        <taxon>Streptophyta</taxon>
        <taxon>Embryophyta</taxon>
        <taxon>Tracheophyta</taxon>
        <taxon>Spermatophyta</taxon>
        <taxon>Magnoliopsida</taxon>
        <taxon>eudicotyledons</taxon>
        <taxon>Gunneridae</taxon>
        <taxon>Pentapetalae</taxon>
        <taxon>rosids</taxon>
        <taxon>fabids</taxon>
        <taxon>Fabales</taxon>
        <taxon>Fabaceae</taxon>
        <taxon>Papilionoideae</taxon>
        <taxon>50 kb inversion clade</taxon>
        <taxon>NPAAA clade</taxon>
        <taxon>indigoferoid/millettioid clade</taxon>
        <taxon>Phaseoleae</taxon>
        <taxon>Cajanus</taxon>
    </lineage>
</organism>
<name>A0A151QW46_CAJCA</name>
<keyword evidence="1" id="KW-1133">Transmembrane helix</keyword>
<proteinExistence type="predicted"/>
<keyword evidence="1" id="KW-0812">Transmembrane</keyword>
<dbReference type="Proteomes" id="UP000075243">
    <property type="component" value="Unassembled WGS sequence"/>
</dbReference>
<dbReference type="Gramene" id="C.cajan_43898.t">
    <property type="protein sequence ID" value="C.cajan_43898.t"/>
    <property type="gene ID" value="C.cajan_43898"/>
</dbReference>
<protein>
    <submittedName>
        <fullName evidence="2">Ribonuclease H protein At1g65750 family</fullName>
    </submittedName>
</protein>
<dbReference type="PANTHER" id="PTHR33116:SF78">
    <property type="entry name" value="OS12G0587133 PROTEIN"/>
    <property type="match status" value="1"/>
</dbReference>
<evidence type="ECO:0000256" key="1">
    <source>
        <dbReference type="SAM" id="Phobius"/>
    </source>
</evidence>
<keyword evidence="3" id="KW-1185">Reference proteome</keyword>
<evidence type="ECO:0000313" key="2">
    <source>
        <dbReference type="EMBL" id="KYP34524.1"/>
    </source>
</evidence>
<gene>
    <name evidence="2" type="ORF">KK1_044511</name>
</gene>
<feature type="transmembrane region" description="Helical" evidence="1">
    <location>
        <begin position="36"/>
        <end position="58"/>
    </location>
</feature>
<feature type="non-terminal residue" evidence="2">
    <location>
        <position position="1"/>
    </location>
</feature>
<dbReference type="OMA" id="CATIWNT"/>
<reference evidence="2" key="1">
    <citation type="journal article" date="2012" name="Nat. Biotechnol.">
        <title>Draft genome sequence of pigeonpea (Cajanus cajan), an orphan legume crop of resource-poor farmers.</title>
        <authorList>
            <person name="Varshney R.K."/>
            <person name="Chen W."/>
            <person name="Li Y."/>
            <person name="Bharti A.K."/>
            <person name="Saxena R.K."/>
            <person name="Schlueter J.A."/>
            <person name="Donoghue M.T."/>
            <person name="Azam S."/>
            <person name="Fan G."/>
            <person name="Whaley A.M."/>
            <person name="Farmer A.D."/>
            <person name="Sheridan J."/>
            <person name="Iwata A."/>
            <person name="Tuteja R."/>
            <person name="Penmetsa R.V."/>
            <person name="Wu W."/>
            <person name="Upadhyaya H.D."/>
            <person name="Yang S.P."/>
            <person name="Shah T."/>
            <person name="Saxena K.B."/>
            <person name="Michael T."/>
            <person name="McCombie W.R."/>
            <person name="Yang B."/>
            <person name="Zhang G."/>
            <person name="Yang H."/>
            <person name="Wang J."/>
            <person name="Spillane C."/>
            <person name="Cook D.R."/>
            <person name="May G.D."/>
            <person name="Xu X."/>
            <person name="Jackson S.A."/>
        </authorList>
    </citation>
    <scope>NUCLEOTIDE SEQUENCE [LARGE SCALE GENOMIC DNA]</scope>
</reference>
<dbReference type="PANTHER" id="PTHR33116">
    <property type="entry name" value="REVERSE TRANSCRIPTASE ZINC-BINDING DOMAIN-CONTAINING PROTEIN-RELATED-RELATED"/>
    <property type="match status" value="1"/>
</dbReference>
<dbReference type="AlphaFoldDB" id="A0A151QW46"/>
<evidence type="ECO:0000313" key="3">
    <source>
        <dbReference type="Proteomes" id="UP000075243"/>
    </source>
</evidence>
<dbReference type="STRING" id="3821.A0A151QW46"/>